<evidence type="ECO:0000256" key="2">
    <source>
        <dbReference type="ARBA" id="ARBA00022741"/>
    </source>
</evidence>
<keyword evidence="2" id="KW-0547">Nucleotide-binding</keyword>
<dbReference type="PANTHER" id="PTHR43204:SF1">
    <property type="entry name" value="ABC TRANSPORTER I FAMILY MEMBER 6, CHLOROPLASTIC"/>
    <property type="match status" value="1"/>
</dbReference>
<dbReference type="SUPFAM" id="SSF52540">
    <property type="entry name" value="P-loop containing nucleoside triphosphate hydrolases"/>
    <property type="match status" value="1"/>
</dbReference>
<dbReference type="Pfam" id="PF00005">
    <property type="entry name" value="ABC_tran"/>
    <property type="match status" value="1"/>
</dbReference>
<dbReference type="KEGG" id="sphu:SPPYR_2566"/>
<protein>
    <submittedName>
        <fullName evidence="5">Component of SufBCD complex, ATP-binding component of ABC superfamily</fullName>
    </submittedName>
</protein>
<evidence type="ECO:0000256" key="1">
    <source>
        <dbReference type="ARBA" id="ARBA00006216"/>
    </source>
</evidence>
<gene>
    <name evidence="5" type="primary">sufC</name>
    <name evidence="5" type="ORF">SPPYR_2566</name>
</gene>
<name>A0A1Y5PYC7_9SPHN</name>
<dbReference type="GO" id="GO:0005524">
    <property type="term" value="F:ATP binding"/>
    <property type="evidence" value="ECO:0007669"/>
    <property type="project" value="UniProtKB-KW"/>
</dbReference>
<dbReference type="AlphaFoldDB" id="A0A1Y5PYC7"/>
<dbReference type="CDD" id="cd03217">
    <property type="entry name" value="ABC_FeS_Assembly"/>
    <property type="match status" value="1"/>
</dbReference>
<dbReference type="EMBL" id="LT598653">
    <property type="protein sequence ID" value="SBV33686.1"/>
    <property type="molecule type" value="Genomic_DNA"/>
</dbReference>
<accession>A0A1Y5PYC7</accession>
<evidence type="ECO:0000256" key="3">
    <source>
        <dbReference type="ARBA" id="ARBA00022840"/>
    </source>
</evidence>
<evidence type="ECO:0000313" key="5">
    <source>
        <dbReference type="EMBL" id="SBV33686.1"/>
    </source>
</evidence>
<sequence>MTMLKIENLHATVADKPILKGLSLAINAGEIHAIMGPNGAGKSTLSYVLGGRPGYEVTGGSVTFSPLPLAGGVGGGSVSAASKLDMPSPNPSRKREGDLDLLALDPHERAAAGLFLGFQYPVEIPGVSNVQFLRESLNAQRKARGEEPLSGGDFLKLAREKAELLKLDMDMLKRPVNVGFSGGEKKRNEMVQMGILDPKLAILDETDSGLDIDALRIVGDGINAIMRRPDKAVLLITHYQRLLDYVQPDFVHVLAAGRIVKSGGPELALELEREGYAEIAA</sequence>
<dbReference type="InterPro" id="IPR027417">
    <property type="entry name" value="P-loop_NTPase"/>
</dbReference>
<dbReference type="PANTHER" id="PTHR43204">
    <property type="entry name" value="ABC TRANSPORTER I FAMILY MEMBER 6, CHLOROPLASTIC"/>
    <property type="match status" value="1"/>
</dbReference>
<dbReference type="InterPro" id="IPR010230">
    <property type="entry name" value="FeS-cluster_ATPase_SufC"/>
</dbReference>
<dbReference type="InterPro" id="IPR003439">
    <property type="entry name" value="ABC_transporter-like_ATP-bd"/>
</dbReference>
<feature type="domain" description="ABC transporter" evidence="4">
    <location>
        <begin position="4"/>
        <end position="281"/>
    </location>
</feature>
<evidence type="ECO:0000259" key="4">
    <source>
        <dbReference type="PROSITE" id="PS50893"/>
    </source>
</evidence>
<reference evidence="5" key="1">
    <citation type="submission" date="2016-03" db="EMBL/GenBank/DDBJ databases">
        <authorList>
            <person name="Ploux O."/>
        </authorList>
    </citation>
    <scope>NUCLEOTIDE SEQUENCE</scope>
    <source>
        <strain evidence="5">UC10</strain>
    </source>
</reference>
<dbReference type="PROSITE" id="PS50893">
    <property type="entry name" value="ABC_TRANSPORTER_2"/>
    <property type="match status" value="1"/>
</dbReference>
<dbReference type="GO" id="GO:0016887">
    <property type="term" value="F:ATP hydrolysis activity"/>
    <property type="evidence" value="ECO:0007669"/>
    <property type="project" value="InterPro"/>
</dbReference>
<comment type="similarity">
    <text evidence="1">Belongs to the ABC transporter superfamily. Ycf16 family.</text>
</comment>
<proteinExistence type="inferred from homology"/>
<keyword evidence="3 5" id="KW-0067">ATP-binding</keyword>
<dbReference type="Gene3D" id="3.40.50.300">
    <property type="entry name" value="P-loop containing nucleotide triphosphate hydrolases"/>
    <property type="match status" value="1"/>
</dbReference>
<organism evidence="5">
    <name type="scientific">uncultured Sphingopyxis sp</name>
    <dbReference type="NCBI Taxonomy" id="310581"/>
    <lineage>
        <taxon>Bacteria</taxon>
        <taxon>Pseudomonadati</taxon>
        <taxon>Pseudomonadota</taxon>
        <taxon>Alphaproteobacteria</taxon>
        <taxon>Sphingomonadales</taxon>
        <taxon>Sphingomonadaceae</taxon>
        <taxon>Sphingopyxis</taxon>
        <taxon>environmental samples</taxon>
    </lineage>
</organism>
<dbReference type="NCBIfam" id="TIGR01978">
    <property type="entry name" value="sufC"/>
    <property type="match status" value="1"/>
</dbReference>